<feature type="compositionally biased region" description="Basic and acidic residues" evidence="2">
    <location>
        <begin position="1"/>
        <end position="12"/>
    </location>
</feature>
<dbReference type="OrthoDB" id="205403at2759"/>
<dbReference type="Proteomes" id="UP000728032">
    <property type="component" value="Unassembled WGS sequence"/>
</dbReference>
<protein>
    <recommendedName>
        <fullName evidence="5">Protein FAM32A</fullName>
    </recommendedName>
</protein>
<dbReference type="AlphaFoldDB" id="A0A7R9MQG9"/>
<sequence>KKTKLSSDEKLKYQQMVDQSLHESSGGHTTSSSGATSSTSEGPTGGSALKWMTPAEKKFLDQQTRRQTERILQKASKSHKQRVEEFNTHLENLTEHYDIPKVSWTK</sequence>
<dbReference type="GO" id="GO:0005730">
    <property type="term" value="C:nucleolus"/>
    <property type="evidence" value="ECO:0007669"/>
    <property type="project" value="TreeGrafter"/>
</dbReference>
<feature type="compositionally biased region" description="Basic and acidic residues" evidence="2">
    <location>
        <begin position="55"/>
        <end position="72"/>
    </location>
</feature>
<dbReference type="PANTHER" id="PTHR13282:SF6">
    <property type="entry name" value="PROTEIN FAM32A"/>
    <property type="match status" value="1"/>
</dbReference>
<evidence type="ECO:0008006" key="5">
    <source>
        <dbReference type="Google" id="ProtNLM"/>
    </source>
</evidence>
<name>A0A7R9MQG9_9ACAR</name>
<dbReference type="EMBL" id="OC950819">
    <property type="protein sequence ID" value="CAD7664063.1"/>
    <property type="molecule type" value="Genomic_DNA"/>
</dbReference>
<evidence type="ECO:0000256" key="2">
    <source>
        <dbReference type="SAM" id="MobiDB-lite"/>
    </source>
</evidence>
<dbReference type="EMBL" id="CAJPVJ010035994">
    <property type="protein sequence ID" value="CAG2181200.1"/>
    <property type="molecule type" value="Genomic_DNA"/>
</dbReference>
<dbReference type="InterPro" id="IPR013865">
    <property type="entry name" value="FAM32A"/>
</dbReference>
<feature type="non-terminal residue" evidence="3">
    <location>
        <position position="1"/>
    </location>
</feature>
<dbReference type="PANTHER" id="PTHR13282">
    <property type="entry name" value="PROTEIN FAM32A"/>
    <property type="match status" value="1"/>
</dbReference>
<comment type="similarity">
    <text evidence="1">Belongs to the FAM32 family.</text>
</comment>
<evidence type="ECO:0000313" key="4">
    <source>
        <dbReference type="Proteomes" id="UP000728032"/>
    </source>
</evidence>
<accession>A0A7R9MQG9</accession>
<organism evidence="3">
    <name type="scientific">Oppiella nova</name>
    <dbReference type="NCBI Taxonomy" id="334625"/>
    <lineage>
        <taxon>Eukaryota</taxon>
        <taxon>Metazoa</taxon>
        <taxon>Ecdysozoa</taxon>
        <taxon>Arthropoda</taxon>
        <taxon>Chelicerata</taxon>
        <taxon>Arachnida</taxon>
        <taxon>Acari</taxon>
        <taxon>Acariformes</taxon>
        <taxon>Sarcoptiformes</taxon>
        <taxon>Oribatida</taxon>
        <taxon>Brachypylina</taxon>
        <taxon>Oppioidea</taxon>
        <taxon>Oppiidae</taxon>
        <taxon>Oppiella</taxon>
    </lineage>
</organism>
<gene>
    <name evidence="3" type="ORF">ONB1V03_LOCUS20621</name>
</gene>
<feature type="region of interest" description="Disordered" evidence="2">
    <location>
        <begin position="1"/>
        <end position="80"/>
    </location>
</feature>
<evidence type="ECO:0000256" key="1">
    <source>
        <dbReference type="ARBA" id="ARBA00008948"/>
    </source>
</evidence>
<keyword evidence="4" id="KW-1185">Reference proteome</keyword>
<reference evidence="3" key="1">
    <citation type="submission" date="2020-11" db="EMBL/GenBank/DDBJ databases">
        <authorList>
            <person name="Tran Van P."/>
        </authorList>
    </citation>
    <scope>NUCLEOTIDE SEQUENCE</scope>
</reference>
<proteinExistence type="inferred from homology"/>
<feature type="compositionally biased region" description="Low complexity" evidence="2">
    <location>
        <begin position="24"/>
        <end position="42"/>
    </location>
</feature>
<evidence type="ECO:0000313" key="3">
    <source>
        <dbReference type="EMBL" id="CAD7664063.1"/>
    </source>
</evidence>